<dbReference type="GO" id="GO:0008017">
    <property type="term" value="F:microtubule binding"/>
    <property type="evidence" value="ECO:0007669"/>
    <property type="project" value="InterPro"/>
</dbReference>
<dbReference type="STRING" id="10181.G5ATL0"/>
<feature type="compositionally biased region" description="Basic and acidic residues" evidence="1">
    <location>
        <begin position="70"/>
        <end position="82"/>
    </location>
</feature>
<evidence type="ECO:0000313" key="4">
    <source>
        <dbReference type="Proteomes" id="UP000006813"/>
    </source>
</evidence>
<evidence type="ECO:0000259" key="2">
    <source>
        <dbReference type="Pfam" id="PF13931"/>
    </source>
</evidence>
<feature type="region of interest" description="Disordered" evidence="1">
    <location>
        <begin position="34"/>
        <end position="91"/>
    </location>
</feature>
<protein>
    <submittedName>
        <fullName evidence="3">Kinesin-like protein KIF11</fullName>
    </submittedName>
</protein>
<dbReference type="InParanoid" id="G5ATL0"/>
<gene>
    <name evidence="3" type="ORF">GW7_20439</name>
</gene>
<dbReference type="Pfam" id="PF13931">
    <property type="entry name" value="Microtub_bind"/>
    <property type="match status" value="1"/>
</dbReference>
<dbReference type="InterPro" id="IPR025901">
    <property type="entry name" value="Kinesin-assoc_MT-bd_dom"/>
</dbReference>
<organism evidence="3 4">
    <name type="scientific">Heterocephalus glaber</name>
    <name type="common">Naked mole rat</name>
    <dbReference type="NCBI Taxonomy" id="10181"/>
    <lineage>
        <taxon>Eukaryota</taxon>
        <taxon>Metazoa</taxon>
        <taxon>Chordata</taxon>
        <taxon>Craniata</taxon>
        <taxon>Vertebrata</taxon>
        <taxon>Euteleostomi</taxon>
        <taxon>Mammalia</taxon>
        <taxon>Eutheria</taxon>
        <taxon>Euarchontoglires</taxon>
        <taxon>Glires</taxon>
        <taxon>Rodentia</taxon>
        <taxon>Hystricomorpha</taxon>
        <taxon>Bathyergidae</taxon>
        <taxon>Heterocephalus</taxon>
    </lineage>
</organism>
<dbReference type="EMBL" id="JH166931">
    <property type="protein sequence ID" value="EHB00371.1"/>
    <property type="molecule type" value="Genomic_DNA"/>
</dbReference>
<dbReference type="Proteomes" id="UP000006813">
    <property type="component" value="Unassembled WGS sequence"/>
</dbReference>
<evidence type="ECO:0000313" key="3">
    <source>
        <dbReference type="EMBL" id="EHB00371.1"/>
    </source>
</evidence>
<accession>G5ATL0</accession>
<proteinExistence type="predicted"/>
<sequence>MMPTHSENNEEEKSQVMNEEKEVLEQYIEPLSQKPPADANAECSSGGVPFFQHKKSHGKDKENSGINPMERSKVEETTEHSVMKSRLPLRA</sequence>
<evidence type="ECO:0000256" key="1">
    <source>
        <dbReference type="SAM" id="MobiDB-lite"/>
    </source>
</evidence>
<feature type="domain" description="Kinesin-associated microtubule-binding" evidence="2">
    <location>
        <begin position="2"/>
        <end position="91"/>
    </location>
</feature>
<dbReference type="AlphaFoldDB" id="G5ATL0"/>
<reference evidence="3 4" key="1">
    <citation type="journal article" date="2011" name="Nature">
        <title>Genome sequencing reveals insights into physiology and longevity of the naked mole rat.</title>
        <authorList>
            <person name="Kim E.B."/>
            <person name="Fang X."/>
            <person name="Fushan A.A."/>
            <person name="Huang Z."/>
            <person name="Lobanov A.V."/>
            <person name="Han L."/>
            <person name="Marino S.M."/>
            <person name="Sun X."/>
            <person name="Turanov A.A."/>
            <person name="Yang P."/>
            <person name="Yim S.H."/>
            <person name="Zhao X."/>
            <person name="Kasaikina M.V."/>
            <person name="Stoletzki N."/>
            <person name="Peng C."/>
            <person name="Polak P."/>
            <person name="Xiong Z."/>
            <person name="Kiezun A."/>
            <person name="Zhu Y."/>
            <person name="Chen Y."/>
            <person name="Kryukov G.V."/>
            <person name="Zhang Q."/>
            <person name="Peshkin L."/>
            <person name="Yang L."/>
            <person name="Bronson R.T."/>
            <person name="Buffenstein R."/>
            <person name="Wang B."/>
            <person name="Han C."/>
            <person name="Li Q."/>
            <person name="Chen L."/>
            <person name="Zhao W."/>
            <person name="Sunyaev S.R."/>
            <person name="Park T.J."/>
            <person name="Zhang G."/>
            <person name="Wang J."/>
            <person name="Gladyshev V.N."/>
        </authorList>
    </citation>
    <scope>NUCLEOTIDE SEQUENCE [LARGE SCALE GENOMIC DNA]</scope>
</reference>
<name>G5ATL0_HETGA</name>